<keyword evidence="10" id="KW-0732">Signal</keyword>
<comment type="subcellular location">
    <subcellularLocation>
        <location evidence="1">Cell membrane</location>
        <topology evidence="1">Single-pass type I membrane protein</topology>
    </subcellularLocation>
</comment>
<dbReference type="FunFam" id="1.10.510.10:FF:000309">
    <property type="entry name" value="Leucine-rich repeat receptor-like protein kinase"/>
    <property type="match status" value="1"/>
</dbReference>
<evidence type="ECO:0000256" key="14">
    <source>
        <dbReference type="ARBA" id="ARBA00022840"/>
    </source>
</evidence>
<protein>
    <recommendedName>
        <fullName evidence="4">non-specific serine/threonine protein kinase</fullName>
        <ecNumber evidence="4">2.7.11.1</ecNumber>
    </recommendedName>
</protein>
<dbReference type="InterPro" id="IPR011009">
    <property type="entry name" value="Kinase-like_dom_sf"/>
</dbReference>
<dbReference type="PROSITE" id="PS00108">
    <property type="entry name" value="PROTEIN_KINASE_ST"/>
    <property type="match status" value="1"/>
</dbReference>
<dbReference type="Gene3D" id="1.10.510.10">
    <property type="entry name" value="Transferase(Phosphotransferase) domain 1"/>
    <property type="match status" value="1"/>
</dbReference>
<dbReference type="PRINTS" id="PR00019">
    <property type="entry name" value="LEURICHRPT"/>
</dbReference>
<evidence type="ECO:0000256" key="4">
    <source>
        <dbReference type="ARBA" id="ARBA00012513"/>
    </source>
</evidence>
<feature type="domain" description="Protein kinase" evidence="23">
    <location>
        <begin position="1552"/>
        <end position="1834"/>
    </location>
</feature>
<dbReference type="SUPFAM" id="SSF56112">
    <property type="entry name" value="Protein kinase-like (PK-like)"/>
    <property type="match status" value="1"/>
</dbReference>
<evidence type="ECO:0000256" key="13">
    <source>
        <dbReference type="ARBA" id="ARBA00022777"/>
    </source>
</evidence>
<evidence type="ECO:0000256" key="9">
    <source>
        <dbReference type="ARBA" id="ARBA00022692"/>
    </source>
</evidence>
<evidence type="ECO:0000256" key="19">
    <source>
        <dbReference type="ARBA" id="ARBA00047899"/>
    </source>
</evidence>
<dbReference type="InterPro" id="IPR008271">
    <property type="entry name" value="Ser/Thr_kinase_AS"/>
</dbReference>
<dbReference type="Proteomes" id="UP000008022">
    <property type="component" value="Unassembled WGS sequence"/>
</dbReference>
<comment type="similarity">
    <text evidence="3">Belongs to the RLP family.</text>
</comment>
<keyword evidence="15 22" id="KW-1133">Transmembrane helix</keyword>
<dbReference type="InterPro" id="IPR000719">
    <property type="entry name" value="Prot_kinase_dom"/>
</dbReference>
<keyword evidence="18" id="KW-0325">Glycoprotein</keyword>
<evidence type="ECO:0000256" key="16">
    <source>
        <dbReference type="ARBA" id="ARBA00023136"/>
    </source>
</evidence>
<evidence type="ECO:0000256" key="8">
    <source>
        <dbReference type="ARBA" id="ARBA00022679"/>
    </source>
</evidence>
<sequence>MVAPCAASPTREKVSSDLPCGMTGERGDLLARLAGGRGVLFDGVTARVVARQHLPARRKIHKSAALFFGLAVVVLLSFTSPTSSCTEQEESSLIGFLDGLLQGGNGSLCMSWVKRTDCCKWEGITCSSDGTVTDVLLAAKGLQGHISPLLGNLTGLLHLNLSHNLLNGNLPMELLFSRSIIVLDVLNISSNLFTGQFSSKLWEAMKNIVALNASNNSFTGQIPSSICINSPSLAILDLSYNQFSGSIPPELGNCSKLREFKAGYNNFNGALPEELFSATSLEHLSLPSNDLQGVLDGSDILKLVKLTVLDLGSTGLSGNIPDSIGQLSTLEELRLDNNNMSGELPSAVGNCTNLRYLSLRNNKFVGDLSKVNFTRLNLRIADFSINNFTGTVPESIYSCSNLIALRLAFNKFHGQLSPRMGNLKSMSFFSIADNHLTNITNALQILKSCKNLTAVLIGTNFKGETISKSETIDGFENLRVLTIDSCGLVGQIPTWISKLKKLEVLDLSNNMLSGKIPFWISDLPVLFYLDITNNSLTGDIPTALMNTPMLQLGKNAAQLDPNFLELPVYWTRSRQYRLLNAFPNALNLGNNGFTGVIPPEIGRLKMLDGFNISFNRLSGEIPQQICNLTNLQLLDLSSNQLTGELPSALTDMHFLSKFNVSNNELEGPVPTGGQFDTFLNSSYSGNSKLCGAVLSNLCSPTTRKENFTSQRRNLRCALVTGITLGALVALALLACFLIGRLEPDEELLLGFAFGPTLNNEGMEPEMSSRVVVVSGVLVLVLVVVSVCGRAAACVEAEREALLSFLAAAAPPAGDGIAAQWRGSPDCCAWDGVGCGVDGAVTRLWLPGRGLSGTISPSIANLTALTYLNLSGNSLSGRFPDLLFALPNATVVDVSYNRLSGELPNAPVAAAAATNARGSLSLQVLDVSSNLLAGRFPSAIWEHTPRLVSLNASNNSFHGSIPSLCASCPALAVLDLSVNVLSGAISPGFSNCSWLRVLSVGRNNLTGELPGDIFDVKPLQRLQLPSNQIEGRLDPERIAKLTNLITLDLTYNMFTGELPESISQLTKLEELRLGHNDFTRTLPPALSNWTSLRCLDLRSNSFVGDLTVVDFSGLANLTVFDVAANNFTGTIPPSIYSCTAMKALRVSNNLMVGQISPEIGNLKELQFFSLTVNSFVNISGMFWNLKGCTSLTALLVSYNFYGEALPDAGWVGDHVRSVRLMVMQNCALTGVIPSWLSKLQDLNVLDLSGNRLTGPIPSWLGAMPKLYYVDLSGNQLSGVIPPSLMEMRLLTSEQAMAEFNPGHLPLTFTLTPNNGAASRQGRGYFQMSGVATTLNFSDNGITGAIPPEIVKLKTLQVLDVSYNNLSGGIPPELSSLTRLQIVNLRWNRLTGTIPPALKELNFLAVFNVAYNDLEGPIPTGGQFDAFPPRDFTGNPKLCGEVISVPCGDRFDATDTTSSKVVGKKALVAIVLGVCVGLVALVVFLGCVVIAFRRVVSNGAVRDGGKCVESTLFDSMSEMYGDSSKDTILFMSEAAGEAASGVTFVDILKATNNFSAGNIIGSGGYGLVFLAELQDGTRLAVKKLNGDMCLVEREFQAEVEALSATRHENLVPLLGFCIRGRLRLLIYPYMANGSLHDWLHEQRAGAGRGAPQRLDWRARLRIARGASRGVLYIHDQCKPQIVHRDIKSSNILLDEAGEARVADFGLARLILPDRTHVTTELVGTLGYIPPEYGQAWAATLRGDVYSFGVVLLELLTGRRPVEALPHGQQRELVRWVLQMRSQGRHGEVLDQRLRGKGDEAQMLYVLDLACLCVDSTPLSRPAIQDIVSWLDNVEFIG</sequence>
<dbReference type="SUPFAM" id="SSF52047">
    <property type="entry name" value="RNI-like"/>
    <property type="match status" value="1"/>
</dbReference>
<dbReference type="eggNOG" id="KOG0619">
    <property type="taxonomic scope" value="Eukaryota"/>
</dbReference>
<evidence type="ECO:0000256" key="21">
    <source>
        <dbReference type="PROSITE-ProRule" id="PRU10141"/>
    </source>
</evidence>
<evidence type="ECO:0000256" key="6">
    <source>
        <dbReference type="ARBA" id="ARBA00022527"/>
    </source>
</evidence>
<dbReference type="Pfam" id="PF08263">
    <property type="entry name" value="LRRNT_2"/>
    <property type="match status" value="2"/>
</dbReference>
<dbReference type="FunFam" id="3.80.10.10:FF:000470">
    <property type="entry name" value="LRR receptor-like serine/threonine-protein kinase RPK2"/>
    <property type="match status" value="1"/>
</dbReference>
<dbReference type="Gene3D" id="3.30.200.20">
    <property type="entry name" value="Phosphorylase Kinase, domain 1"/>
    <property type="match status" value="1"/>
</dbReference>
<dbReference type="PANTHER" id="PTHR27000:SF756">
    <property type="entry name" value="OS02G0154975 PROTEIN"/>
    <property type="match status" value="1"/>
</dbReference>
<accession>A0A0E0Q1Z9</accession>
<dbReference type="PROSITE" id="PS00107">
    <property type="entry name" value="PROTEIN_KINASE_ATP"/>
    <property type="match status" value="1"/>
</dbReference>
<dbReference type="EnsemblPlants" id="ORUFI06G27600.1">
    <property type="protein sequence ID" value="ORUFI06G27600.1"/>
    <property type="gene ID" value="ORUFI06G27600"/>
</dbReference>
<dbReference type="EC" id="2.7.11.1" evidence="4"/>
<keyword evidence="6" id="KW-0723">Serine/threonine-protein kinase</keyword>
<keyword evidence="5" id="KW-1003">Cell membrane</keyword>
<keyword evidence="13" id="KW-0418">Kinase</keyword>
<dbReference type="FunFam" id="3.80.10.10:FF:000998">
    <property type="entry name" value="Os06g0692100 protein"/>
    <property type="match status" value="1"/>
</dbReference>
<evidence type="ECO:0000256" key="7">
    <source>
        <dbReference type="ARBA" id="ARBA00022614"/>
    </source>
</evidence>
<dbReference type="GO" id="GO:0005886">
    <property type="term" value="C:plasma membrane"/>
    <property type="evidence" value="ECO:0007669"/>
    <property type="project" value="UniProtKB-SubCell"/>
</dbReference>
<dbReference type="PANTHER" id="PTHR27000">
    <property type="entry name" value="LEUCINE-RICH REPEAT RECEPTOR-LIKE PROTEIN KINASE FAMILY PROTEIN-RELATED"/>
    <property type="match status" value="1"/>
</dbReference>
<evidence type="ECO:0000256" key="22">
    <source>
        <dbReference type="SAM" id="Phobius"/>
    </source>
</evidence>
<dbReference type="STRING" id="4529.A0A0E0Q1Z9"/>
<dbReference type="InterPro" id="IPR001245">
    <property type="entry name" value="Ser-Thr/Tyr_kinase_cat_dom"/>
</dbReference>
<keyword evidence="11" id="KW-0677">Repeat</keyword>
<feature type="binding site" evidence="21">
    <location>
        <position position="1581"/>
    </location>
    <ligand>
        <name>ATP</name>
        <dbReference type="ChEBI" id="CHEBI:30616"/>
    </ligand>
</feature>
<keyword evidence="25" id="KW-1185">Reference proteome</keyword>
<dbReference type="Pfam" id="PF07714">
    <property type="entry name" value="PK_Tyr_Ser-Thr"/>
    <property type="match status" value="1"/>
</dbReference>
<dbReference type="FunFam" id="3.80.10.10:FF:000213">
    <property type="entry name" value="Tyrosine-sulfated glycopeptide receptor 1"/>
    <property type="match status" value="2"/>
</dbReference>
<dbReference type="InterPro" id="IPR017441">
    <property type="entry name" value="Protein_kinase_ATP_BS"/>
</dbReference>
<dbReference type="GO" id="GO:0051606">
    <property type="term" value="P:detection of stimulus"/>
    <property type="evidence" value="ECO:0007669"/>
    <property type="project" value="UniProtKB-ARBA"/>
</dbReference>
<keyword evidence="16 22" id="KW-0472">Membrane</keyword>
<dbReference type="GO" id="GO:0005524">
    <property type="term" value="F:ATP binding"/>
    <property type="evidence" value="ECO:0007669"/>
    <property type="project" value="UniProtKB-UniRule"/>
</dbReference>
<feature type="transmembrane region" description="Helical" evidence="22">
    <location>
        <begin position="717"/>
        <end position="739"/>
    </location>
</feature>
<dbReference type="SUPFAM" id="SSF52058">
    <property type="entry name" value="L domain-like"/>
    <property type="match status" value="3"/>
</dbReference>
<dbReference type="Pfam" id="PF00560">
    <property type="entry name" value="LRR_1"/>
    <property type="match status" value="8"/>
</dbReference>
<keyword evidence="7" id="KW-0433">Leucine-rich repeat</keyword>
<keyword evidence="17" id="KW-0675">Receptor</keyword>
<dbReference type="Pfam" id="PF23598">
    <property type="entry name" value="LRR_14"/>
    <property type="match status" value="1"/>
</dbReference>
<dbReference type="GO" id="GO:0004674">
    <property type="term" value="F:protein serine/threonine kinase activity"/>
    <property type="evidence" value="ECO:0007669"/>
    <property type="project" value="UniProtKB-KW"/>
</dbReference>
<proteinExistence type="inferred from homology"/>
<evidence type="ECO:0000256" key="18">
    <source>
        <dbReference type="ARBA" id="ARBA00023180"/>
    </source>
</evidence>
<evidence type="ECO:0000256" key="15">
    <source>
        <dbReference type="ARBA" id="ARBA00022989"/>
    </source>
</evidence>
<dbReference type="InterPro" id="IPR003591">
    <property type="entry name" value="Leu-rich_rpt_typical-subtyp"/>
</dbReference>
<evidence type="ECO:0000256" key="20">
    <source>
        <dbReference type="ARBA" id="ARBA00048679"/>
    </source>
</evidence>
<keyword evidence="14 21" id="KW-0067">ATP-binding</keyword>
<comment type="similarity">
    <text evidence="2">Belongs to the protein kinase superfamily. Ser/Thr protein kinase family.</text>
</comment>
<evidence type="ECO:0000313" key="24">
    <source>
        <dbReference type="EnsemblPlants" id="ORUFI06G27600.1"/>
    </source>
</evidence>
<keyword evidence="9 22" id="KW-0812">Transmembrane</keyword>
<evidence type="ECO:0000256" key="5">
    <source>
        <dbReference type="ARBA" id="ARBA00022475"/>
    </source>
</evidence>
<organism evidence="24 25">
    <name type="scientific">Oryza rufipogon</name>
    <name type="common">Brownbeard rice</name>
    <name type="synonym">Asian wild rice</name>
    <dbReference type="NCBI Taxonomy" id="4529"/>
    <lineage>
        <taxon>Eukaryota</taxon>
        <taxon>Viridiplantae</taxon>
        <taxon>Streptophyta</taxon>
        <taxon>Embryophyta</taxon>
        <taxon>Tracheophyta</taxon>
        <taxon>Spermatophyta</taxon>
        <taxon>Magnoliopsida</taxon>
        <taxon>Liliopsida</taxon>
        <taxon>Poales</taxon>
        <taxon>Poaceae</taxon>
        <taxon>BOP clade</taxon>
        <taxon>Oryzoideae</taxon>
        <taxon>Oryzeae</taxon>
        <taxon>Oryzinae</taxon>
        <taxon>Oryza</taxon>
    </lineage>
</organism>
<evidence type="ECO:0000256" key="1">
    <source>
        <dbReference type="ARBA" id="ARBA00004251"/>
    </source>
</evidence>
<dbReference type="FunFam" id="3.80.10.10:FF:000530">
    <property type="entry name" value="Receptor-like protein 2"/>
    <property type="match status" value="1"/>
</dbReference>
<evidence type="ECO:0000256" key="10">
    <source>
        <dbReference type="ARBA" id="ARBA00022729"/>
    </source>
</evidence>
<reference evidence="24" key="2">
    <citation type="submission" date="2015-06" db="UniProtKB">
        <authorList>
            <consortium name="EnsemblPlants"/>
        </authorList>
    </citation>
    <scope>IDENTIFICATION</scope>
</reference>
<dbReference type="Pfam" id="PF13855">
    <property type="entry name" value="LRR_8"/>
    <property type="match status" value="2"/>
</dbReference>
<dbReference type="HOGENOM" id="CLU_000288_22_9_1"/>
<reference evidence="25" key="1">
    <citation type="submission" date="2013-06" db="EMBL/GenBank/DDBJ databases">
        <authorList>
            <person name="Zhao Q."/>
        </authorList>
    </citation>
    <scope>NUCLEOTIDE SEQUENCE</scope>
    <source>
        <strain evidence="25">cv. W1943</strain>
    </source>
</reference>
<comment type="catalytic activity">
    <reaction evidence="20">
        <text>L-seryl-[protein] + ATP = O-phospho-L-seryl-[protein] + ADP + H(+)</text>
        <dbReference type="Rhea" id="RHEA:17989"/>
        <dbReference type="Rhea" id="RHEA-COMP:9863"/>
        <dbReference type="Rhea" id="RHEA-COMP:11604"/>
        <dbReference type="ChEBI" id="CHEBI:15378"/>
        <dbReference type="ChEBI" id="CHEBI:29999"/>
        <dbReference type="ChEBI" id="CHEBI:30616"/>
        <dbReference type="ChEBI" id="CHEBI:83421"/>
        <dbReference type="ChEBI" id="CHEBI:456216"/>
        <dbReference type="EC" id="2.7.11.1"/>
    </reaction>
</comment>
<dbReference type="InterPro" id="IPR013210">
    <property type="entry name" value="LRR_N_plant-typ"/>
</dbReference>
<evidence type="ECO:0000313" key="25">
    <source>
        <dbReference type="Proteomes" id="UP000008022"/>
    </source>
</evidence>
<feature type="transmembrane region" description="Helical" evidence="22">
    <location>
        <begin position="770"/>
        <end position="792"/>
    </location>
</feature>
<keyword evidence="12 21" id="KW-0547">Nucleotide-binding</keyword>
<dbReference type="InterPro" id="IPR001611">
    <property type="entry name" value="Leu-rich_rpt"/>
</dbReference>
<evidence type="ECO:0000259" key="23">
    <source>
        <dbReference type="PROSITE" id="PS50011"/>
    </source>
</evidence>
<keyword evidence="8" id="KW-0808">Transferase</keyword>
<dbReference type="Gramene" id="ORUFI06G27600.1">
    <property type="protein sequence ID" value="ORUFI06G27600.1"/>
    <property type="gene ID" value="ORUFI06G27600"/>
</dbReference>
<name>A0A0E0Q1Z9_ORYRU</name>
<comment type="catalytic activity">
    <reaction evidence="19">
        <text>L-threonyl-[protein] + ATP = O-phospho-L-threonyl-[protein] + ADP + H(+)</text>
        <dbReference type="Rhea" id="RHEA:46608"/>
        <dbReference type="Rhea" id="RHEA-COMP:11060"/>
        <dbReference type="Rhea" id="RHEA-COMP:11605"/>
        <dbReference type="ChEBI" id="CHEBI:15378"/>
        <dbReference type="ChEBI" id="CHEBI:30013"/>
        <dbReference type="ChEBI" id="CHEBI:30616"/>
        <dbReference type="ChEBI" id="CHEBI:61977"/>
        <dbReference type="ChEBI" id="CHEBI:456216"/>
        <dbReference type="EC" id="2.7.11.1"/>
    </reaction>
</comment>
<dbReference type="Gene3D" id="3.80.10.10">
    <property type="entry name" value="Ribonuclease Inhibitor"/>
    <property type="match status" value="6"/>
</dbReference>
<evidence type="ECO:0000256" key="2">
    <source>
        <dbReference type="ARBA" id="ARBA00008684"/>
    </source>
</evidence>
<dbReference type="PROSITE" id="PS50011">
    <property type="entry name" value="PROTEIN_KINASE_DOM"/>
    <property type="match status" value="1"/>
</dbReference>
<evidence type="ECO:0000256" key="11">
    <source>
        <dbReference type="ARBA" id="ARBA00022737"/>
    </source>
</evidence>
<dbReference type="CDD" id="cd14066">
    <property type="entry name" value="STKc_IRAK"/>
    <property type="match status" value="1"/>
</dbReference>
<dbReference type="FunFam" id="3.80.10.10:FF:000403">
    <property type="entry name" value="Receptor-like protein 2"/>
    <property type="match status" value="1"/>
</dbReference>
<feature type="transmembrane region" description="Helical" evidence="22">
    <location>
        <begin position="1464"/>
        <end position="1490"/>
    </location>
</feature>
<dbReference type="InterPro" id="IPR055414">
    <property type="entry name" value="LRR_R13L4/SHOC2-like"/>
</dbReference>
<evidence type="ECO:0000256" key="17">
    <source>
        <dbReference type="ARBA" id="ARBA00023170"/>
    </source>
</evidence>
<dbReference type="SMART" id="SM00220">
    <property type="entry name" value="S_TKc"/>
    <property type="match status" value="1"/>
</dbReference>
<evidence type="ECO:0000256" key="3">
    <source>
        <dbReference type="ARBA" id="ARBA00009592"/>
    </source>
</evidence>
<dbReference type="SMART" id="SM00369">
    <property type="entry name" value="LRR_TYP"/>
    <property type="match status" value="11"/>
</dbReference>
<dbReference type="InterPro" id="IPR032675">
    <property type="entry name" value="LRR_dom_sf"/>
</dbReference>
<evidence type="ECO:0000256" key="12">
    <source>
        <dbReference type="ARBA" id="ARBA00022741"/>
    </source>
</evidence>